<dbReference type="InterPro" id="IPR014755">
    <property type="entry name" value="Cu-Rt/internalin_Ig-like"/>
</dbReference>
<keyword evidence="1" id="KW-0732">Signal</keyword>
<accession>A0ABW5PL37</accession>
<organism evidence="3 4">
    <name type="scientific">Paenibacillus gansuensis</name>
    <dbReference type="NCBI Taxonomy" id="306542"/>
    <lineage>
        <taxon>Bacteria</taxon>
        <taxon>Bacillati</taxon>
        <taxon>Bacillota</taxon>
        <taxon>Bacilli</taxon>
        <taxon>Bacillales</taxon>
        <taxon>Paenibacillaceae</taxon>
        <taxon>Paenibacillus</taxon>
    </lineage>
</organism>
<dbReference type="Pfam" id="PF00395">
    <property type="entry name" value="SLH"/>
    <property type="match status" value="1"/>
</dbReference>
<dbReference type="RefSeq" id="WP_377607503.1">
    <property type="nucleotide sequence ID" value="NZ_JBHUME010000019.1"/>
</dbReference>
<gene>
    <name evidence="3" type="ORF">ACFSUF_24330</name>
</gene>
<name>A0ABW5PL37_9BACL</name>
<evidence type="ECO:0000259" key="2">
    <source>
        <dbReference type="PROSITE" id="PS51272"/>
    </source>
</evidence>
<dbReference type="Gene3D" id="2.60.40.1220">
    <property type="match status" value="1"/>
</dbReference>
<dbReference type="EMBL" id="JBHUME010000019">
    <property type="protein sequence ID" value="MFD2615539.1"/>
    <property type="molecule type" value="Genomic_DNA"/>
</dbReference>
<sequence length="929" mass="95880">MSNTSFQIKESDLNLHVYRGGEKKVMKKIVSVALSTAMAFSMFASVVSGAELTTTDKFNALKEKGILSGIDAAGNPGLNNSLTRAELAKILVSLTGLEPVSGASSFKDVKSGWAVSYINAANKAGLMAGTSATTFAPAGKVTVEQVARVLVVALKIEHPASPDTNASPWAKEYVAAAVKAGLIDASANPKGLALRSLIIDATYAAWNASQVAKISKFEAAGAKKLKVTFSKAVDPAAVKFAVKKGANSVSVAKTTVADDKLSATLELTNKLTKGDYVVTVSGVAKTDLTSTVSVEDEKVTAIAFNTTNAVLDATDNTKAYATYKVTNQYGEELNSTTLTVTSSVYGATASNGKVTIDATGELKVGDKINVSLLDAATGAFKSEVLTVSAKAVTADVEVKSLYNSDAAAVLSSDSTASDFKLLLDVKDQYGNKVAAADIKDDLIVSLSDYSVLTLAGLSASDTTPTFTTQKVDGVEYAAIALTGISKGGKVTVQIISKATGDIAKFDVTVKEGVKADAITLTAPELAVAGEDITIPATVLDLDGKEITNADKLNTGSAGKGVNLSSTAGTGSSIGFVQDYVNNKAKLVLKGVTSAGKVTVTAITANGKFANVVIDVKEAKKPVVVSATKDIVTNLLVGGSFTLNKDSIVVQDQYGREIDENAAGYTVKVTKADSDDQVSITGNYASGYTVAGVKKGSVDLTLTLMNGATEVKDSSFTITSNVVEKSQITSYEVADVAKVYAVKDNAVTKYDKEVKVNGVTAGGVKVAVPTSEFTVTSATYGVTVTGNKVHADQDAVNFGSNTTVDASLVVVVKANNQQPVTKTVQISKEAPTFATIEVVEEGGVKKIDANTISASKAAVNSEAEVKALATSFIKAVDQYGVEITGDVYTTVISNVTDGKDITAVEAGNSFTVTAVTSNGKTLVIKVIVTA</sequence>
<protein>
    <submittedName>
        <fullName evidence="3">S-layer homology domain-containing protein</fullName>
    </submittedName>
</protein>
<evidence type="ECO:0000313" key="3">
    <source>
        <dbReference type="EMBL" id="MFD2615539.1"/>
    </source>
</evidence>
<proteinExistence type="predicted"/>
<comment type="caution">
    <text evidence="3">The sequence shown here is derived from an EMBL/GenBank/DDBJ whole genome shotgun (WGS) entry which is preliminary data.</text>
</comment>
<dbReference type="InterPro" id="IPR001119">
    <property type="entry name" value="SLH_dom"/>
</dbReference>
<evidence type="ECO:0000313" key="4">
    <source>
        <dbReference type="Proteomes" id="UP001597541"/>
    </source>
</evidence>
<dbReference type="Proteomes" id="UP001597541">
    <property type="component" value="Unassembled WGS sequence"/>
</dbReference>
<reference evidence="4" key="1">
    <citation type="journal article" date="2019" name="Int. J. Syst. Evol. Microbiol.">
        <title>The Global Catalogue of Microorganisms (GCM) 10K type strain sequencing project: providing services to taxonomists for standard genome sequencing and annotation.</title>
        <authorList>
            <consortium name="The Broad Institute Genomics Platform"/>
            <consortium name="The Broad Institute Genome Sequencing Center for Infectious Disease"/>
            <person name="Wu L."/>
            <person name="Ma J."/>
        </authorList>
    </citation>
    <scope>NUCLEOTIDE SEQUENCE [LARGE SCALE GENOMIC DNA]</scope>
    <source>
        <strain evidence="4">KCTC 3950</strain>
    </source>
</reference>
<evidence type="ECO:0000256" key="1">
    <source>
        <dbReference type="ARBA" id="ARBA00022729"/>
    </source>
</evidence>
<dbReference type="PROSITE" id="PS51272">
    <property type="entry name" value="SLH"/>
    <property type="match status" value="1"/>
</dbReference>
<keyword evidence="4" id="KW-1185">Reference proteome</keyword>
<feature type="domain" description="SLH" evidence="2">
    <location>
        <begin position="101"/>
        <end position="164"/>
    </location>
</feature>